<dbReference type="InterPro" id="IPR014001">
    <property type="entry name" value="Helicase_ATP-bd"/>
</dbReference>
<dbReference type="SUPFAM" id="SSF54928">
    <property type="entry name" value="RNA-binding domain, RBD"/>
    <property type="match status" value="1"/>
</dbReference>
<dbReference type="Gene3D" id="1.20.120.1080">
    <property type="match status" value="1"/>
</dbReference>
<keyword evidence="10" id="KW-0347">Helicase</keyword>
<evidence type="ECO:0000313" key="20">
    <source>
        <dbReference type="Proteomes" id="UP000228380"/>
    </source>
</evidence>
<dbReference type="SUPFAM" id="SSF57850">
    <property type="entry name" value="RING/U-box"/>
    <property type="match status" value="3"/>
</dbReference>
<evidence type="ECO:0000256" key="10">
    <source>
        <dbReference type="ARBA" id="ARBA00022806"/>
    </source>
</evidence>
<protein>
    <recommendedName>
        <fullName evidence="2">RNA helicase</fullName>
        <ecNumber evidence="2">3.6.4.13</ecNumber>
    </recommendedName>
</protein>
<evidence type="ECO:0000256" key="1">
    <source>
        <dbReference type="ARBA" id="ARBA00008792"/>
    </source>
</evidence>
<dbReference type="PROSITE" id="PS51194">
    <property type="entry name" value="HELICASE_CTER"/>
    <property type="match status" value="1"/>
</dbReference>
<dbReference type="Pfam" id="PF07717">
    <property type="entry name" value="OB_NTP_bind"/>
    <property type="match status" value="1"/>
</dbReference>
<dbReference type="SMART" id="SM00490">
    <property type="entry name" value="HELICc"/>
    <property type="match status" value="1"/>
</dbReference>
<evidence type="ECO:0000256" key="7">
    <source>
        <dbReference type="ARBA" id="ARBA00022771"/>
    </source>
</evidence>
<sequence>MRPSTSSPPFPPSPAGQWRCISWPATPHPCPQPPMPLRPFMVLLIRGGGKRDPTRRELDAIDALINSGPSRPTEFFVYASGRVAAKLFYWKEGETMDSVLFFWRRRLEGAHLLRPKVVVAGTSIRYDREEEAGRVRALFVAHAYDLHKGESVKRCEQRIGEITAEIKKLSAQLGGRNRLKDYEKLYAKRTQLHTEEEQLKKKMEEFRAAMHCILCHLGEPLEEVGLEKEAAFELLKFAGGRDWGCIHSVMVRECRRLDDKLPIYACRRQILRNIVANQVMILIGETGSGKSTQLVQYLADSGLVTDGSIVCTQPRKIAAISLAQRVAEESYGCYAENYVVSYPAYSSSQVFNSKVMFMTDHCLLQHCMNGTSLAGISYIIIDEAHERSLNTDLLLALIKRNLLERYDLRLIIMSATADASKLSDYFCGCSTFYVLGRNFPVEVKYVPDISANASYASITKHYSGNYSSYLSDVVKMVNVIHKTEDNGAILAFLTSQIEVEWACEKFDDPSAIVLPMHGKLSCEEQNRVFQSYPGKRKIVFSTNVAETSLTIQDIKYVVDSGMVKESKFDPSSGMNVLKVCRISQSSANQRAGRAGRTAPGKCYRLYSEHDFQSMQMHQEPEIRKVHLGIACLRILALGVKNVQDFEFIDAPSPKAVEIATQSLIQLGAIISYEDAFELTETGHCLTKLGIEPRLGKIILDCISCGLIKEGLVLAAVMTNASSIFCRVGSHEQKHKADCLKVPFCHHDGDLFTLLSVYKEWEDENESKSKWCWQNSINAKSMRRCQDTMQELENCLRHELKIVIPKYWLWNPHKPSKHDKSLKKVILASLAENTAMYSGCDQLGYKVALTGQNLPLHPSCSLIVYGHKPSWVVFGEILSISDQYLFCVTAVDYDCLYKIEPPLFDVLQLESQKMHMNVVTGVGVNLLRRLCGKSNNNLRCLVSCVQEVCKDKNICIDVDFNKREIQLFAPENNMGKVCSIVNDALELERRWLRDECIEKCLYHGNLGVSPFALFGSGAEIKHLELQKRYLTVQISHPSAHTLDDKELLMMVDKHGYGIANFHKHAGSGQGGSDLNKWGKVTFLSPEAAEDAVARLNDVEFHGSLLKVLPLRAGDHTVLPFPLVRAKICWPRRPSKGAALIACAKEDAEFIVKDCSALLIGERYVNCEVSVKSKDCVFVTGIQKDITEPEIYDAFIGATERRILGVRLLRGEAMNNLPPSTYAEFLVREIAPFVPSKNSSNSFWVEVFDYEPRDWMVKALITFDGNLHLEAANALNYIQGRVLPCCLPWQKIQCQHMFYSSVSCPPRVYFVLKKQMDQLLQRFKNQKGVSYNLERNENGAFRIKFCANSPKAIADLRNPLEQLLKGKTVNHPSLTPTVLRSQDGIVLMKTVERETGTCIMYDRQNMIVKVFGPQKVVDAAEVKLVRAVLSFHENKKLEIRLRGHNLPPGLMKEVVRRFGPDLQGLKEKVPGVEVILKTRYHILSVQGSNELKQKVEEIVSEVGQSLGSGSAFEQSPEEAICPICLCELEEPFKLEECGHDFCRACLIEQCESAIRSRDGFPLCCTKKGCGMPLLLVDLRSLLCRDKLEELFRASLGAFVASSEGAYRFCPTPDCPSVYEVSPPNAVAGHFVCGACSAEVCTQCHLEYHPFVSCEQYREFKEDPNLSVVEWRLGKEHVKDCPSCTHIIEKVDGCNHIACRCGVHICWVCLEPFESSEKCYSHLASSHHAIV</sequence>
<dbReference type="KEGG" id="pda:103696124"/>
<dbReference type="CDD" id="cd18791">
    <property type="entry name" value="SF2_C_RHA"/>
    <property type="match status" value="1"/>
</dbReference>
<evidence type="ECO:0000256" key="5">
    <source>
        <dbReference type="ARBA" id="ARBA00022737"/>
    </source>
</evidence>
<feature type="domain" description="RING-type" evidence="16">
    <location>
        <begin position="1519"/>
        <end position="1561"/>
    </location>
</feature>
<dbReference type="InterPro" id="IPR056246">
    <property type="entry name" value="KH_DEAH11/12_1st"/>
</dbReference>
<dbReference type="FunFam" id="1.20.120.1750:FF:000020">
    <property type="entry name" value="ATP-dependent RNA helicase DEAH12 chloroplastic"/>
    <property type="match status" value="1"/>
</dbReference>
<dbReference type="InterPro" id="IPR056248">
    <property type="entry name" value="RBD_DEAH11/12"/>
</dbReference>
<dbReference type="SMART" id="SM00847">
    <property type="entry name" value="HA2"/>
    <property type="match status" value="1"/>
</dbReference>
<dbReference type="Pfam" id="PF24638">
    <property type="entry name" value="KH_DEAH11_1st"/>
    <property type="match status" value="1"/>
</dbReference>
<keyword evidence="7 14" id="KW-0863">Zinc-finger</keyword>
<dbReference type="InterPro" id="IPR017907">
    <property type="entry name" value="Znf_RING_CS"/>
</dbReference>
<gene>
    <name evidence="21" type="primary">LOC103696124</name>
</gene>
<dbReference type="FunFam" id="3.40.50.300:FF:001279">
    <property type="entry name" value="ATP-dependent RNA helicase DEAH12 chloroplastic"/>
    <property type="match status" value="1"/>
</dbReference>
<dbReference type="PROSITE" id="PS51873">
    <property type="entry name" value="TRIAD"/>
    <property type="match status" value="1"/>
</dbReference>
<keyword evidence="12" id="KW-0067">ATP-binding</keyword>
<dbReference type="Pfam" id="PF24641">
    <property type="entry name" value="KH_DEAH11_2nd"/>
    <property type="match status" value="1"/>
</dbReference>
<evidence type="ECO:0000256" key="14">
    <source>
        <dbReference type="PROSITE-ProRule" id="PRU00175"/>
    </source>
</evidence>
<dbReference type="PROSITE" id="PS51192">
    <property type="entry name" value="HELICASE_ATP_BIND_1"/>
    <property type="match status" value="1"/>
</dbReference>
<evidence type="ECO:0000256" key="8">
    <source>
        <dbReference type="ARBA" id="ARBA00022786"/>
    </source>
</evidence>
<dbReference type="Pfam" id="PF00270">
    <property type="entry name" value="DEAD"/>
    <property type="match status" value="1"/>
</dbReference>
<dbReference type="InterPro" id="IPR001650">
    <property type="entry name" value="Helicase_C-like"/>
</dbReference>
<evidence type="ECO:0000313" key="21">
    <source>
        <dbReference type="RefSeq" id="XP_038972920.1"/>
    </source>
</evidence>
<dbReference type="InterPro" id="IPR027417">
    <property type="entry name" value="P-loop_NTPase"/>
</dbReference>
<dbReference type="InterPro" id="IPR035979">
    <property type="entry name" value="RBD_domain_sf"/>
</dbReference>
<dbReference type="GO" id="GO:0008270">
    <property type="term" value="F:zinc ion binding"/>
    <property type="evidence" value="ECO:0007669"/>
    <property type="project" value="UniProtKB-KW"/>
</dbReference>
<comment type="similarity">
    <text evidence="1">Belongs to the DEAD box helicase family. DEAH subfamily.</text>
</comment>
<evidence type="ECO:0000256" key="6">
    <source>
        <dbReference type="ARBA" id="ARBA00022741"/>
    </source>
</evidence>
<evidence type="ECO:0000259" key="18">
    <source>
        <dbReference type="PROSITE" id="PS51194"/>
    </source>
</evidence>
<evidence type="ECO:0000256" key="4">
    <source>
        <dbReference type="ARBA" id="ARBA00022723"/>
    </source>
</evidence>
<dbReference type="PROSITE" id="PS50089">
    <property type="entry name" value="ZF_RING_2"/>
    <property type="match status" value="1"/>
</dbReference>
<dbReference type="InterPro" id="IPR011709">
    <property type="entry name" value="DEAD-box_helicase_OB_fold"/>
</dbReference>
<feature type="domain" description="Helicase C-terminal" evidence="18">
    <location>
        <begin position="472"/>
        <end position="643"/>
    </location>
</feature>
<evidence type="ECO:0000256" key="15">
    <source>
        <dbReference type="SAM" id="Coils"/>
    </source>
</evidence>
<dbReference type="InterPro" id="IPR013083">
    <property type="entry name" value="Znf_RING/FYVE/PHD"/>
</dbReference>
<dbReference type="PANTHER" id="PTHR18934">
    <property type="entry name" value="ATP-DEPENDENT RNA HELICASE"/>
    <property type="match status" value="1"/>
</dbReference>
<dbReference type="InterPro" id="IPR007502">
    <property type="entry name" value="Helicase-assoc_dom"/>
</dbReference>
<evidence type="ECO:0000256" key="3">
    <source>
        <dbReference type="ARBA" id="ARBA00022679"/>
    </source>
</evidence>
<dbReference type="FunFam" id="1.20.120.1080:FF:000033">
    <property type="entry name" value="RBR-type E3 ubiquitin transferase"/>
    <property type="match status" value="1"/>
</dbReference>
<evidence type="ECO:0000256" key="12">
    <source>
        <dbReference type="ARBA" id="ARBA00022840"/>
    </source>
</evidence>
<keyword evidence="20" id="KW-1185">Reference proteome</keyword>
<dbReference type="CDD" id="cd17917">
    <property type="entry name" value="DEXHc_RHA-like"/>
    <property type="match status" value="1"/>
</dbReference>
<keyword evidence="15" id="KW-0175">Coiled coil</keyword>
<dbReference type="GeneID" id="103696124"/>
<comment type="catalytic activity">
    <reaction evidence="13">
        <text>ATP + H2O = ADP + phosphate + H(+)</text>
        <dbReference type="Rhea" id="RHEA:13065"/>
        <dbReference type="ChEBI" id="CHEBI:15377"/>
        <dbReference type="ChEBI" id="CHEBI:15378"/>
        <dbReference type="ChEBI" id="CHEBI:30616"/>
        <dbReference type="ChEBI" id="CHEBI:43474"/>
        <dbReference type="ChEBI" id="CHEBI:456216"/>
        <dbReference type="EC" id="3.6.4.13"/>
    </reaction>
</comment>
<dbReference type="Gene3D" id="1.20.120.1750">
    <property type="match status" value="1"/>
</dbReference>
<dbReference type="RefSeq" id="XP_038972920.1">
    <property type="nucleotide sequence ID" value="XM_039116992.1"/>
</dbReference>
<name>A0A8B8ZFL3_PHODC</name>
<dbReference type="Pfam" id="PF01485">
    <property type="entry name" value="IBR"/>
    <property type="match status" value="1"/>
</dbReference>
<dbReference type="InterPro" id="IPR056244">
    <property type="entry name" value="RRM_DEAH11/12"/>
</dbReference>
<keyword evidence="11" id="KW-0862">Zinc</keyword>
<dbReference type="Pfam" id="PF24475">
    <property type="entry name" value="RBD_DEAH11"/>
    <property type="match status" value="1"/>
</dbReference>
<dbReference type="Proteomes" id="UP000228380">
    <property type="component" value="Unplaced"/>
</dbReference>
<evidence type="ECO:0000259" key="17">
    <source>
        <dbReference type="PROSITE" id="PS51192"/>
    </source>
</evidence>
<dbReference type="CDD" id="cd22585">
    <property type="entry name" value="Rcat_RBR_DEAH12-like"/>
    <property type="match status" value="1"/>
</dbReference>
<dbReference type="PANTHER" id="PTHR18934:SF81">
    <property type="entry name" value="ATP-DEPENDENT RNA HELICASE DEAH11, CHLOROPLASTIC-RELATED"/>
    <property type="match status" value="1"/>
</dbReference>
<dbReference type="Pfam" id="PF24637">
    <property type="entry name" value="RRM_DEAH11"/>
    <property type="match status" value="1"/>
</dbReference>
<dbReference type="InterPro" id="IPR011545">
    <property type="entry name" value="DEAD/DEAH_box_helicase_dom"/>
</dbReference>
<feature type="domain" description="Helicase ATP-binding" evidence="17">
    <location>
        <begin position="271"/>
        <end position="435"/>
    </location>
</feature>
<dbReference type="InterPro" id="IPR002464">
    <property type="entry name" value="DNA/RNA_helicase_DEAH_CS"/>
</dbReference>
<feature type="coiled-coil region" evidence="15">
    <location>
        <begin position="152"/>
        <end position="209"/>
    </location>
</feature>
<dbReference type="InterPro" id="IPR002867">
    <property type="entry name" value="IBR_dom"/>
</dbReference>
<reference evidence="21" key="1">
    <citation type="submission" date="2025-08" db="UniProtKB">
        <authorList>
            <consortium name="RefSeq"/>
        </authorList>
    </citation>
    <scope>IDENTIFICATION</scope>
    <source>
        <tissue evidence="21">Young leaves</tissue>
    </source>
</reference>
<dbReference type="InterPro" id="IPR056245">
    <property type="entry name" value="KH_DEAH11/12"/>
</dbReference>
<keyword evidence="4" id="KW-0479">Metal-binding</keyword>
<evidence type="ECO:0000259" key="19">
    <source>
        <dbReference type="PROSITE" id="PS51873"/>
    </source>
</evidence>
<dbReference type="OrthoDB" id="10009520at2759"/>
<dbReference type="InterPro" id="IPR044066">
    <property type="entry name" value="TRIAD_supradom"/>
</dbReference>
<dbReference type="PROSITE" id="PS00518">
    <property type="entry name" value="ZF_RING_1"/>
    <property type="match status" value="1"/>
</dbReference>
<keyword evidence="5" id="KW-0677">Repeat</keyword>
<dbReference type="Gene3D" id="3.40.50.300">
    <property type="entry name" value="P-loop containing nucleotide triphosphate hydrolases"/>
    <property type="match status" value="2"/>
</dbReference>
<keyword evidence="8" id="KW-0833">Ubl conjugation pathway</keyword>
<dbReference type="GO" id="GO:0003724">
    <property type="term" value="F:RNA helicase activity"/>
    <property type="evidence" value="ECO:0007669"/>
    <property type="project" value="UniProtKB-EC"/>
</dbReference>
<evidence type="ECO:0000256" key="2">
    <source>
        <dbReference type="ARBA" id="ARBA00012552"/>
    </source>
</evidence>
<dbReference type="Pfam" id="PF24471">
    <property type="entry name" value="KH_DEAH11"/>
    <property type="match status" value="1"/>
</dbReference>
<dbReference type="CDD" id="cd20335">
    <property type="entry name" value="BRcat_RBR"/>
    <property type="match status" value="1"/>
</dbReference>
<keyword evidence="3" id="KW-0808">Transferase</keyword>
<dbReference type="Gene3D" id="3.30.40.10">
    <property type="entry name" value="Zinc/RING finger domain, C3HC4 (zinc finger)"/>
    <property type="match status" value="1"/>
</dbReference>
<dbReference type="SMART" id="SM00487">
    <property type="entry name" value="DEXDc"/>
    <property type="match status" value="1"/>
</dbReference>
<dbReference type="Pfam" id="PF00271">
    <property type="entry name" value="Helicase_C"/>
    <property type="match status" value="1"/>
</dbReference>
<dbReference type="Pfam" id="PF22191">
    <property type="entry name" value="IBR_1"/>
    <property type="match status" value="1"/>
</dbReference>
<evidence type="ECO:0000256" key="9">
    <source>
        <dbReference type="ARBA" id="ARBA00022801"/>
    </source>
</evidence>
<dbReference type="PROSITE" id="PS00690">
    <property type="entry name" value="DEAH_ATP_HELICASE"/>
    <property type="match status" value="1"/>
</dbReference>
<dbReference type="GO" id="GO:0016787">
    <property type="term" value="F:hydrolase activity"/>
    <property type="evidence" value="ECO:0007669"/>
    <property type="project" value="UniProtKB-KW"/>
</dbReference>
<keyword evidence="9" id="KW-0378">Hydrolase</keyword>
<dbReference type="FunFam" id="3.40.50.300:FF:002114">
    <property type="entry name" value="ATP-dependent RNA helicase DEAH12 chloroplastic"/>
    <property type="match status" value="1"/>
</dbReference>
<accession>A0A8B8ZFL3</accession>
<feature type="domain" description="RING-type" evidence="19">
    <location>
        <begin position="1515"/>
        <end position="1728"/>
    </location>
</feature>
<dbReference type="InterPro" id="IPR001841">
    <property type="entry name" value="Znf_RING"/>
</dbReference>
<dbReference type="GO" id="GO:0005524">
    <property type="term" value="F:ATP binding"/>
    <property type="evidence" value="ECO:0007669"/>
    <property type="project" value="UniProtKB-KW"/>
</dbReference>
<dbReference type="EC" id="3.6.4.13" evidence="2"/>
<evidence type="ECO:0000256" key="13">
    <source>
        <dbReference type="ARBA" id="ARBA00047984"/>
    </source>
</evidence>
<dbReference type="GO" id="GO:0003723">
    <property type="term" value="F:RNA binding"/>
    <property type="evidence" value="ECO:0007669"/>
    <property type="project" value="TreeGrafter"/>
</dbReference>
<proteinExistence type="inferred from homology"/>
<keyword evidence="6" id="KW-0547">Nucleotide-binding</keyword>
<dbReference type="SMART" id="SM00647">
    <property type="entry name" value="IBR"/>
    <property type="match status" value="2"/>
</dbReference>
<evidence type="ECO:0000256" key="11">
    <source>
        <dbReference type="ARBA" id="ARBA00022833"/>
    </source>
</evidence>
<evidence type="ECO:0000259" key="16">
    <source>
        <dbReference type="PROSITE" id="PS50089"/>
    </source>
</evidence>
<organism evidence="20 21">
    <name type="scientific">Phoenix dactylifera</name>
    <name type="common">Date palm</name>
    <dbReference type="NCBI Taxonomy" id="42345"/>
    <lineage>
        <taxon>Eukaryota</taxon>
        <taxon>Viridiplantae</taxon>
        <taxon>Streptophyta</taxon>
        <taxon>Embryophyta</taxon>
        <taxon>Tracheophyta</taxon>
        <taxon>Spermatophyta</taxon>
        <taxon>Magnoliopsida</taxon>
        <taxon>Liliopsida</taxon>
        <taxon>Arecaceae</taxon>
        <taxon>Coryphoideae</taxon>
        <taxon>Phoeniceae</taxon>
        <taxon>Phoenix</taxon>
    </lineage>
</organism>
<dbReference type="GO" id="GO:0016740">
    <property type="term" value="F:transferase activity"/>
    <property type="evidence" value="ECO:0007669"/>
    <property type="project" value="UniProtKB-KW"/>
</dbReference>
<dbReference type="SUPFAM" id="SSF52540">
    <property type="entry name" value="P-loop containing nucleoside triphosphate hydrolases"/>
    <property type="match status" value="1"/>
</dbReference>
<dbReference type="InterPro" id="IPR056247">
    <property type="entry name" value="KH_DEAH11/12_2nd"/>
</dbReference>